<gene>
    <name evidence="2" type="ORF">R1flu_024307</name>
</gene>
<feature type="region of interest" description="Disordered" evidence="1">
    <location>
        <begin position="46"/>
        <end position="93"/>
    </location>
</feature>
<feature type="compositionally biased region" description="Basic and acidic residues" evidence="1">
    <location>
        <begin position="78"/>
        <end position="93"/>
    </location>
</feature>
<sequence>MFGSLAGGTEVLDVRSQVSEIWGLLYTGSKQLLRAPHSQFEWADENLNETSVKTESAPAAGEEGNSASSGREFSSGRVCDREPVEKPFPNHDC</sequence>
<protein>
    <submittedName>
        <fullName evidence="2">Uncharacterized protein</fullName>
    </submittedName>
</protein>
<comment type="caution">
    <text evidence="2">The sequence shown here is derived from an EMBL/GenBank/DDBJ whole genome shotgun (WGS) entry which is preliminary data.</text>
</comment>
<dbReference type="EMBL" id="JBHFFA010000007">
    <property type="protein sequence ID" value="KAL2612615.1"/>
    <property type="molecule type" value="Genomic_DNA"/>
</dbReference>
<name>A0ABD1XUI7_9MARC</name>
<accession>A0ABD1XUI7</accession>
<keyword evidence="3" id="KW-1185">Reference proteome</keyword>
<evidence type="ECO:0000256" key="1">
    <source>
        <dbReference type="SAM" id="MobiDB-lite"/>
    </source>
</evidence>
<organism evidence="2 3">
    <name type="scientific">Riccia fluitans</name>
    <dbReference type="NCBI Taxonomy" id="41844"/>
    <lineage>
        <taxon>Eukaryota</taxon>
        <taxon>Viridiplantae</taxon>
        <taxon>Streptophyta</taxon>
        <taxon>Embryophyta</taxon>
        <taxon>Marchantiophyta</taxon>
        <taxon>Marchantiopsida</taxon>
        <taxon>Marchantiidae</taxon>
        <taxon>Marchantiales</taxon>
        <taxon>Ricciaceae</taxon>
        <taxon>Riccia</taxon>
    </lineage>
</organism>
<evidence type="ECO:0000313" key="3">
    <source>
        <dbReference type="Proteomes" id="UP001605036"/>
    </source>
</evidence>
<dbReference type="AlphaFoldDB" id="A0ABD1XUI7"/>
<proteinExistence type="predicted"/>
<dbReference type="Proteomes" id="UP001605036">
    <property type="component" value="Unassembled WGS sequence"/>
</dbReference>
<evidence type="ECO:0000313" key="2">
    <source>
        <dbReference type="EMBL" id="KAL2612615.1"/>
    </source>
</evidence>
<reference evidence="2 3" key="1">
    <citation type="submission" date="2024-09" db="EMBL/GenBank/DDBJ databases">
        <title>Chromosome-scale assembly of Riccia fluitans.</title>
        <authorList>
            <person name="Paukszto L."/>
            <person name="Sawicki J."/>
            <person name="Karawczyk K."/>
            <person name="Piernik-Szablinska J."/>
            <person name="Szczecinska M."/>
            <person name="Mazdziarz M."/>
        </authorList>
    </citation>
    <scope>NUCLEOTIDE SEQUENCE [LARGE SCALE GENOMIC DNA]</scope>
    <source>
        <strain evidence="2">Rf_01</strain>
        <tissue evidence="2">Aerial parts of the thallus</tissue>
    </source>
</reference>